<geneLocation type="plasmid" evidence="2 4">
    <name>pHsi204</name>
</geneLocation>
<evidence type="ECO:0000313" key="4">
    <source>
        <dbReference type="Proteomes" id="UP000682967"/>
    </source>
</evidence>
<evidence type="ECO:0000313" key="2">
    <source>
        <dbReference type="EMBL" id="QUJ74852.1"/>
    </source>
</evidence>
<dbReference type="KEGG" id="hsin:KDQ40_21415"/>
<evidence type="ECO:0000313" key="3">
    <source>
        <dbReference type="Proteomes" id="UP000011659"/>
    </source>
</evidence>
<sequence>MEKIMTKEFNPWQQRLHETGDVDDPLEEYLTQINQIVYGDGTRKQALHALLRLAFNSDIDHLTKKAIAEEAGLTTSDLYNKSIIKILSDFGLVYPIEKVNRNKGAYIIPDQTICRPLFETEPYGLMRTDVEGYQQARRLMHWFGSRLAEGGTAPIDSNAISRPIEWQMELTAIELGVEQPVDISFGAVGMRSKGQSNHWRFIISGTLDGNIAPADNDEIGGWLKRKMTSVAKASLTNHRVCCPCRSLENHLIKVEHDTEQFLPSDKHYVRFGEDSPVEFETMINKLKADSGGD</sequence>
<proteinExistence type="predicted"/>
<evidence type="ECO:0000313" key="1">
    <source>
        <dbReference type="EMBL" id="EMA07303.1"/>
    </source>
</evidence>
<accession>M0JFZ8</accession>
<reference evidence="1 3" key="1">
    <citation type="journal article" date="2014" name="PLoS Genet.">
        <title>Phylogenetically driven sequencing of extremely halophilic archaea reveals strategies for static and dynamic osmo-response.</title>
        <authorList>
            <person name="Becker E.A."/>
            <person name="Seitzer P.M."/>
            <person name="Tritt A."/>
            <person name="Larsen D."/>
            <person name="Krusor M."/>
            <person name="Yao A.I."/>
            <person name="Wu D."/>
            <person name="Madern D."/>
            <person name="Eisen J.A."/>
            <person name="Darling A.E."/>
            <person name="Facciotti M.T."/>
        </authorList>
    </citation>
    <scope>NUCLEOTIDE SEQUENCE [LARGE SCALE GENOMIC DNA]</scope>
    <source>
        <strain evidence="1 3">ATCC 33800</strain>
    </source>
</reference>
<dbReference type="Proteomes" id="UP000011659">
    <property type="component" value="Unassembled WGS sequence"/>
</dbReference>
<reference evidence="2" key="2">
    <citation type="submission" date="2021-04" db="EMBL/GenBank/DDBJ databases">
        <title>Complete Genome sequence and Methylome Analysis of the Haloarchaeon Haloarcula sinaiiensis.</title>
        <authorList>
            <person name="Fomenkov A."/>
            <person name="DasSarma P."/>
            <person name="DasSarma S."/>
            <person name="Roberts R.J."/>
        </authorList>
    </citation>
    <scope>NUCLEOTIDE SEQUENCE</scope>
    <source>
        <strain evidence="2">ATCC 33800</strain>
        <plasmid evidence="2">pHsi204</plasmid>
    </source>
</reference>
<keyword evidence="2" id="KW-0614">Plasmid</keyword>
<protein>
    <submittedName>
        <fullName evidence="1">Uncharacterized protein</fullName>
    </submittedName>
</protein>
<name>M0JFZ8_9EURY</name>
<keyword evidence="3" id="KW-1185">Reference proteome</keyword>
<organism evidence="1 3">
    <name type="scientific">Haloarcula marismortui ATCC 33800</name>
    <dbReference type="NCBI Taxonomy" id="662476"/>
    <lineage>
        <taxon>Archaea</taxon>
        <taxon>Methanobacteriati</taxon>
        <taxon>Methanobacteriota</taxon>
        <taxon>Stenosarchaea group</taxon>
        <taxon>Halobacteria</taxon>
        <taxon>Halobacteriales</taxon>
        <taxon>Haloarculaceae</taxon>
        <taxon>Haloarcula</taxon>
    </lineage>
</organism>
<dbReference type="AlphaFoldDB" id="M0JFZ8"/>
<gene>
    <name evidence="1" type="ORF">C436_21310</name>
    <name evidence="2" type="ORF">KDQ40_21415</name>
</gene>
<dbReference type="Proteomes" id="UP000682967">
    <property type="component" value="Plasmid pHsi204"/>
</dbReference>
<dbReference type="EMBL" id="AOLR01000071">
    <property type="protein sequence ID" value="EMA07303.1"/>
    <property type="molecule type" value="Genomic_DNA"/>
</dbReference>
<dbReference type="EMBL" id="CP073371">
    <property type="protein sequence ID" value="QUJ74852.1"/>
    <property type="molecule type" value="Genomic_DNA"/>
</dbReference>